<feature type="compositionally biased region" description="Basic residues" evidence="1">
    <location>
        <begin position="434"/>
        <end position="446"/>
    </location>
</feature>
<dbReference type="EMBL" id="CADCTH010000587">
    <property type="protein sequence ID" value="CAA9293569.1"/>
    <property type="molecule type" value="Genomic_DNA"/>
</dbReference>
<keyword evidence="2" id="KW-0812">Transmembrane</keyword>
<feature type="region of interest" description="Disordered" evidence="1">
    <location>
        <begin position="481"/>
        <end position="579"/>
    </location>
</feature>
<feature type="compositionally biased region" description="Basic residues" evidence="1">
    <location>
        <begin position="274"/>
        <end position="287"/>
    </location>
</feature>
<protein>
    <submittedName>
        <fullName evidence="2">Transmembrane transport protein</fullName>
    </submittedName>
</protein>
<feature type="compositionally biased region" description="Basic and acidic residues" evidence="1">
    <location>
        <begin position="483"/>
        <end position="494"/>
    </location>
</feature>
<feature type="region of interest" description="Disordered" evidence="1">
    <location>
        <begin position="106"/>
        <end position="125"/>
    </location>
</feature>
<dbReference type="AlphaFoldDB" id="A0A6J4K2F8"/>
<feature type="compositionally biased region" description="Basic residues" evidence="1">
    <location>
        <begin position="495"/>
        <end position="505"/>
    </location>
</feature>
<feature type="compositionally biased region" description="Basic residues" evidence="1">
    <location>
        <begin position="61"/>
        <end position="74"/>
    </location>
</feature>
<feature type="compositionally biased region" description="Basic residues" evidence="1">
    <location>
        <begin position="1"/>
        <end position="51"/>
    </location>
</feature>
<evidence type="ECO:0000256" key="1">
    <source>
        <dbReference type="SAM" id="MobiDB-lite"/>
    </source>
</evidence>
<feature type="compositionally biased region" description="Basic residues" evidence="1">
    <location>
        <begin position="153"/>
        <end position="171"/>
    </location>
</feature>
<sequence length="579" mass="64175">GCRRVGGGRRHRRRRRGHDRHRLAGRAGRAHHRRLPGRLPHRRDPRQRRGHLGPVPLRGVVPRRRRHRAQGRRRRALVPGGLHRGLPGAAVLRGRAAAPLRGLHGARLRRGPPRLHAPAHRHHVVRRDHRLALPAAAAAGRRPRAHGADHRAALGRHRGRRPRGHRQRDLRRHALDDLRPGVPVLAQAHRARRARPGAGRGVRPRPVAVRRAAPARVHRRHQRRREHPGDPPGPGPRGDRGARRGRRRDRQRTGVLGAGPAPGRRRHDAALPGRQRRARGHRRRPGRRVLVGSAHRGQRGRALAARDVLADPRAAAGHHGPAARPRALLHQPRRPGRAPHDGGRAGHARRLLPAAGAARRPLAALRAAAARHRADRRRGAAAADGGAAGLVGDRPRRPRRRRGLRRVPVDVLGTAALGGRGALDRPAAPQAGRLPHRRARRRRRPDRRGPRREPARLLAHRLARLRRRGVDLLPAARAGHLVEGAHRPRGDDRHARRRRGRRGRRRLDAGGARARRVGRGAPGPARARHRPADLPRHGVRQPVHGAPRARQRRAHAAAPARAGASRPRRRAARRAPVGL</sequence>
<feature type="compositionally biased region" description="Low complexity" evidence="1">
    <location>
        <begin position="556"/>
        <end position="565"/>
    </location>
</feature>
<name>A0A6J4K2F8_9PSEU</name>
<keyword evidence="2" id="KW-0472">Membrane</keyword>
<feature type="compositionally biased region" description="Low complexity" evidence="1">
    <location>
        <begin position="312"/>
        <end position="326"/>
    </location>
</feature>
<accession>A0A6J4K2F8</accession>
<feature type="compositionally biased region" description="Basic residues" evidence="1">
    <location>
        <begin position="216"/>
        <end position="226"/>
    </location>
</feature>
<feature type="region of interest" description="Disordered" evidence="1">
    <location>
        <begin position="137"/>
        <end position="347"/>
    </location>
</feature>
<feature type="non-terminal residue" evidence="2">
    <location>
        <position position="1"/>
    </location>
</feature>
<reference evidence="2" key="1">
    <citation type="submission" date="2020-02" db="EMBL/GenBank/DDBJ databases">
        <authorList>
            <person name="Meier V. D."/>
        </authorList>
    </citation>
    <scope>NUCLEOTIDE SEQUENCE</scope>
    <source>
        <strain evidence="2">AVDCRST_MAG54</strain>
    </source>
</reference>
<evidence type="ECO:0000313" key="2">
    <source>
        <dbReference type="EMBL" id="CAA9293569.1"/>
    </source>
</evidence>
<feature type="region of interest" description="Disordered" evidence="1">
    <location>
        <begin position="369"/>
        <end position="458"/>
    </location>
</feature>
<feature type="region of interest" description="Disordered" evidence="1">
    <location>
        <begin position="1"/>
        <end position="74"/>
    </location>
</feature>
<gene>
    <name evidence="2" type="ORF">AVDCRST_MAG54-4658</name>
</gene>
<organism evidence="2">
    <name type="scientific">uncultured Actinomycetospora sp</name>
    <dbReference type="NCBI Taxonomy" id="1135996"/>
    <lineage>
        <taxon>Bacteria</taxon>
        <taxon>Bacillati</taxon>
        <taxon>Actinomycetota</taxon>
        <taxon>Actinomycetes</taxon>
        <taxon>Pseudonocardiales</taxon>
        <taxon>Pseudonocardiaceae</taxon>
        <taxon>Actinomycetospora</taxon>
        <taxon>environmental samples</taxon>
    </lineage>
</organism>
<proteinExistence type="predicted"/>
<feature type="compositionally biased region" description="Basic residues" evidence="1">
    <location>
        <begin position="396"/>
        <end position="405"/>
    </location>
</feature>
<feature type="compositionally biased region" description="Low complexity" evidence="1">
    <location>
        <begin position="204"/>
        <end position="215"/>
    </location>
</feature>
<feature type="non-terminal residue" evidence="2">
    <location>
        <position position="579"/>
    </location>
</feature>